<accession>A0A8D8X4A5</accession>
<organism evidence="1">
    <name type="scientific">Cacopsylla melanoneura</name>
    <dbReference type="NCBI Taxonomy" id="428564"/>
    <lineage>
        <taxon>Eukaryota</taxon>
        <taxon>Metazoa</taxon>
        <taxon>Ecdysozoa</taxon>
        <taxon>Arthropoda</taxon>
        <taxon>Hexapoda</taxon>
        <taxon>Insecta</taxon>
        <taxon>Pterygota</taxon>
        <taxon>Neoptera</taxon>
        <taxon>Paraneoptera</taxon>
        <taxon>Hemiptera</taxon>
        <taxon>Sternorrhyncha</taxon>
        <taxon>Psylloidea</taxon>
        <taxon>Psyllidae</taxon>
        <taxon>Psyllinae</taxon>
        <taxon>Cacopsylla</taxon>
    </lineage>
</organism>
<dbReference type="AlphaFoldDB" id="A0A8D8X4A5"/>
<protein>
    <submittedName>
        <fullName evidence="1">Uncharacterized protein</fullName>
    </submittedName>
</protein>
<proteinExistence type="predicted"/>
<dbReference type="EMBL" id="HBUF01257046">
    <property type="protein sequence ID" value="CAG6681813.1"/>
    <property type="molecule type" value="Transcribed_RNA"/>
</dbReference>
<sequence length="107" mass="12591">MHHSLVNTQYRHLSLQNSLDTRYCHLSLQNSQSQVPLPQFQLRLHHSLLHTRYCHLTMQLALGQYFVLPPLIMHLCSLPLIVKLHVTLDVAGFERKMIWMWPVLKGK</sequence>
<evidence type="ECO:0000313" key="1">
    <source>
        <dbReference type="EMBL" id="CAG6681813.1"/>
    </source>
</evidence>
<reference evidence="1" key="1">
    <citation type="submission" date="2021-05" db="EMBL/GenBank/DDBJ databases">
        <authorList>
            <person name="Alioto T."/>
            <person name="Alioto T."/>
            <person name="Gomez Garrido J."/>
        </authorList>
    </citation>
    <scope>NUCLEOTIDE SEQUENCE</scope>
</reference>
<name>A0A8D8X4A5_9HEMI</name>